<feature type="compositionally biased region" description="Polar residues" evidence="1">
    <location>
        <begin position="24"/>
        <end position="34"/>
    </location>
</feature>
<evidence type="ECO:0000256" key="1">
    <source>
        <dbReference type="SAM" id="MobiDB-lite"/>
    </source>
</evidence>
<evidence type="ECO:0000313" key="3">
    <source>
        <dbReference type="Proteomes" id="UP000800093"/>
    </source>
</evidence>
<proteinExistence type="predicted"/>
<protein>
    <submittedName>
        <fullName evidence="2">Uncharacterized protein</fullName>
    </submittedName>
</protein>
<evidence type="ECO:0000313" key="2">
    <source>
        <dbReference type="EMBL" id="KAF2268602.1"/>
    </source>
</evidence>
<sequence>MQKYILLESQREVIRRRLSLQLPSTSPMTATSPEFHSLTSSPTSARDSSSSIWSPEPSYMPAYPMPTEPISVRRSNMGDTACDSSNKSCEINQQIKATLTELLNTESVRADEKYRAWIQERLMDAEHQIRRQRRRRSSIDREIAEHIAESL</sequence>
<feature type="compositionally biased region" description="Polar residues" evidence="1">
    <location>
        <begin position="73"/>
        <end position="86"/>
    </location>
</feature>
<organism evidence="2 3">
    <name type="scientific">Lojkania enalia</name>
    <dbReference type="NCBI Taxonomy" id="147567"/>
    <lineage>
        <taxon>Eukaryota</taxon>
        <taxon>Fungi</taxon>
        <taxon>Dikarya</taxon>
        <taxon>Ascomycota</taxon>
        <taxon>Pezizomycotina</taxon>
        <taxon>Dothideomycetes</taxon>
        <taxon>Pleosporomycetidae</taxon>
        <taxon>Pleosporales</taxon>
        <taxon>Pleosporales incertae sedis</taxon>
        <taxon>Lojkania</taxon>
    </lineage>
</organism>
<dbReference type="OrthoDB" id="4509729at2759"/>
<dbReference type="Proteomes" id="UP000800093">
    <property type="component" value="Unassembled WGS sequence"/>
</dbReference>
<comment type="caution">
    <text evidence="2">The sequence shown here is derived from an EMBL/GenBank/DDBJ whole genome shotgun (WGS) entry which is preliminary data.</text>
</comment>
<accession>A0A9P4N6M6</accession>
<name>A0A9P4N6M6_9PLEO</name>
<gene>
    <name evidence="2" type="ORF">CC78DRAFT_378858</name>
</gene>
<feature type="compositionally biased region" description="Low complexity" evidence="1">
    <location>
        <begin position="37"/>
        <end position="57"/>
    </location>
</feature>
<keyword evidence="3" id="KW-1185">Reference proteome</keyword>
<dbReference type="AlphaFoldDB" id="A0A9P4N6M6"/>
<dbReference type="EMBL" id="ML986586">
    <property type="protein sequence ID" value="KAF2268602.1"/>
    <property type="molecule type" value="Genomic_DNA"/>
</dbReference>
<reference evidence="3" key="1">
    <citation type="journal article" date="2020" name="Stud. Mycol.">
        <title>101 Dothideomycetes genomes: A test case for predicting lifestyles and emergence of pathogens.</title>
        <authorList>
            <person name="Haridas S."/>
            <person name="Albert R."/>
            <person name="Binder M."/>
            <person name="Bloem J."/>
            <person name="LaButti K."/>
            <person name="Salamov A."/>
            <person name="Andreopoulos B."/>
            <person name="Baker S."/>
            <person name="Barry K."/>
            <person name="Bills G."/>
            <person name="Bluhm B."/>
            <person name="Cannon C."/>
            <person name="Castanera R."/>
            <person name="Culley D."/>
            <person name="Daum C."/>
            <person name="Ezra D."/>
            <person name="Gonzalez J."/>
            <person name="Henrissat B."/>
            <person name="Kuo A."/>
            <person name="Liang C."/>
            <person name="Lipzen A."/>
            <person name="Lutzoni F."/>
            <person name="Magnuson J."/>
            <person name="Mondo S."/>
            <person name="Nolan M."/>
            <person name="Ohm R."/>
            <person name="Pangilinan J."/>
            <person name="Park H.-J."/>
            <person name="Ramirez L."/>
            <person name="Alfaro M."/>
            <person name="Sun H."/>
            <person name="Tritt A."/>
            <person name="Yoshinaga Y."/>
            <person name="Zwiers L.-H."/>
            <person name="Turgeon B."/>
            <person name="Goodwin S."/>
            <person name="Spatafora J."/>
            <person name="Crous P."/>
            <person name="Grigoriev I."/>
        </authorList>
    </citation>
    <scope>NUCLEOTIDE SEQUENCE [LARGE SCALE GENOMIC DNA]</scope>
    <source>
        <strain evidence="3">CBS 304.66</strain>
    </source>
</reference>
<feature type="region of interest" description="Disordered" evidence="1">
    <location>
        <begin position="24"/>
        <end position="86"/>
    </location>
</feature>